<keyword evidence="3" id="KW-1185">Reference proteome</keyword>
<dbReference type="InterPro" id="IPR013879">
    <property type="entry name" value="DUF1761"/>
</dbReference>
<feature type="transmembrane region" description="Helical" evidence="1">
    <location>
        <begin position="49"/>
        <end position="66"/>
    </location>
</feature>
<reference evidence="2" key="1">
    <citation type="submission" date="2021-02" db="EMBL/GenBank/DDBJ databases">
        <title>Genome sequence of Rhodospirillales sp. strain TMPK1 isolated from soil.</title>
        <authorList>
            <person name="Nakai R."/>
            <person name="Kusada H."/>
            <person name="Tamaki H."/>
        </authorList>
    </citation>
    <scope>NUCLEOTIDE SEQUENCE</scope>
    <source>
        <strain evidence="2">TMPK1</strain>
    </source>
</reference>
<keyword evidence="1" id="KW-0472">Membrane</keyword>
<dbReference type="EMBL" id="BOPV01000001">
    <property type="protein sequence ID" value="GIL39816.1"/>
    <property type="molecule type" value="Genomic_DNA"/>
</dbReference>
<evidence type="ECO:0000313" key="2">
    <source>
        <dbReference type="EMBL" id="GIL39816.1"/>
    </source>
</evidence>
<dbReference type="AlphaFoldDB" id="A0A8S8XF09"/>
<sequence length="130" mass="14294">MRHWPILVAAIVHWVLGAVWYTVFADPWIEGLKIDKAAHMANITPTPYVLTFITLIVEAIALRQIIRWSKASTIGGGAAMGLLAGFGIAGMAMYSHYGFPQFPMLVYAIDLGYTVIGTVLMGVILTKWRS</sequence>
<dbReference type="Pfam" id="PF08570">
    <property type="entry name" value="DUF1761"/>
    <property type="match status" value="1"/>
</dbReference>
<feature type="transmembrane region" description="Helical" evidence="1">
    <location>
        <begin position="78"/>
        <end position="99"/>
    </location>
</feature>
<keyword evidence="1" id="KW-0812">Transmembrane</keyword>
<accession>A0A8S8XF09</accession>
<evidence type="ECO:0008006" key="4">
    <source>
        <dbReference type="Google" id="ProtNLM"/>
    </source>
</evidence>
<proteinExistence type="predicted"/>
<evidence type="ECO:0000256" key="1">
    <source>
        <dbReference type="SAM" id="Phobius"/>
    </source>
</evidence>
<keyword evidence="1" id="KW-1133">Transmembrane helix</keyword>
<dbReference type="Proteomes" id="UP000681075">
    <property type="component" value="Unassembled WGS sequence"/>
</dbReference>
<gene>
    <name evidence="2" type="ORF">TMPK1_20530</name>
</gene>
<organism evidence="2 3">
    <name type="scientific">Roseiterribacter gracilis</name>
    <dbReference type="NCBI Taxonomy" id="2812848"/>
    <lineage>
        <taxon>Bacteria</taxon>
        <taxon>Pseudomonadati</taxon>
        <taxon>Pseudomonadota</taxon>
        <taxon>Alphaproteobacteria</taxon>
        <taxon>Rhodospirillales</taxon>
        <taxon>Roseiterribacteraceae</taxon>
        <taxon>Roseiterribacter</taxon>
    </lineage>
</organism>
<name>A0A8S8XF09_9PROT</name>
<evidence type="ECO:0000313" key="3">
    <source>
        <dbReference type="Proteomes" id="UP000681075"/>
    </source>
</evidence>
<comment type="caution">
    <text evidence="2">The sequence shown here is derived from an EMBL/GenBank/DDBJ whole genome shotgun (WGS) entry which is preliminary data.</text>
</comment>
<feature type="transmembrane region" description="Helical" evidence="1">
    <location>
        <begin position="105"/>
        <end position="125"/>
    </location>
</feature>
<protein>
    <recommendedName>
        <fullName evidence="4">DUF1761 domain-containing protein</fullName>
    </recommendedName>
</protein>
<dbReference type="RefSeq" id="WP_420242935.1">
    <property type="nucleotide sequence ID" value="NZ_BOPV01000001.1"/>
</dbReference>